<sequence>MSIRGNIEAWAKPPPTDDHPHPTQGGIGLEGSFGVLDGLHGVHKSSWITPRDIPVPVGSYAQPFQLA</sequence>
<keyword evidence="3" id="KW-1185">Reference proteome</keyword>
<dbReference type="AlphaFoldDB" id="A0A9W9NHV9"/>
<organism evidence="2 3">
    <name type="scientific">Penicillium chermesinum</name>
    <dbReference type="NCBI Taxonomy" id="63820"/>
    <lineage>
        <taxon>Eukaryota</taxon>
        <taxon>Fungi</taxon>
        <taxon>Dikarya</taxon>
        <taxon>Ascomycota</taxon>
        <taxon>Pezizomycotina</taxon>
        <taxon>Eurotiomycetes</taxon>
        <taxon>Eurotiomycetidae</taxon>
        <taxon>Eurotiales</taxon>
        <taxon>Aspergillaceae</taxon>
        <taxon>Penicillium</taxon>
    </lineage>
</organism>
<gene>
    <name evidence="2" type="ORF">N7468_009297</name>
</gene>
<name>A0A9W9NHV9_9EURO</name>
<dbReference type="RefSeq" id="XP_058326923.1">
    <property type="nucleotide sequence ID" value="XM_058478593.1"/>
</dbReference>
<feature type="region of interest" description="Disordered" evidence="1">
    <location>
        <begin position="1"/>
        <end position="30"/>
    </location>
</feature>
<dbReference type="Proteomes" id="UP001150941">
    <property type="component" value="Unassembled WGS sequence"/>
</dbReference>
<evidence type="ECO:0000313" key="2">
    <source>
        <dbReference type="EMBL" id="KAJ5220093.1"/>
    </source>
</evidence>
<evidence type="ECO:0000313" key="3">
    <source>
        <dbReference type="Proteomes" id="UP001150941"/>
    </source>
</evidence>
<protein>
    <submittedName>
        <fullName evidence="2">Uncharacterized protein</fullName>
    </submittedName>
</protein>
<proteinExistence type="predicted"/>
<reference evidence="2" key="2">
    <citation type="journal article" date="2023" name="IMA Fungus">
        <title>Comparative genomic study of the Penicillium genus elucidates a diverse pangenome and 15 lateral gene transfer events.</title>
        <authorList>
            <person name="Petersen C."/>
            <person name="Sorensen T."/>
            <person name="Nielsen M.R."/>
            <person name="Sondergaard T.E."/>
            <person name="Sorensen J.L."/>
            <person name="Fitzpatrick D.A."/>
            <person name="Frisvad J.C."/>
            <person name="Nielsen K.L."/>
        </authorList>
    </citation>
    <scope>NUCLEOTIDE SEQUENCE</scope>
    <source>
        <strain evidence="2">IBT 19713</strain>
    </source>
</reference>
<dbReference type="GeneID" id="83205896"/>
<dbReference type="EMBL" id="JAPQKS010000007">
    <property type="protein sequence ID" value="KAJ5220093.1"/>
    <property type="molecule type" value="Genomic_DNA"/>
</dbReference>
<reference evidence="2" key="1">
    <citation type="submission" date="2022-11" db="EMBL/GenBank/DDBJ databases">
        <authorList>
            <person name="Petersen C."/>
        </authorList>
    </citation>
    <scope>NUCLEOTIDE SEQUENCE</scope>
    <source>
        <strain evidence="2">IBT 19713</strain>
    </source>
</reference>
<comment type="caution">
    <text evidence="2">The sequence shown here is derived from an EMBL/GenBank/DDBJ whole genome shotgun (WGS) entry which is preliminary data.</text>
</comment>
<accession>A0A9W9NHV9</accession>
<evidence type="ECO:0000256" key="1">
    <source>
        <dbReference type="SAM" id="MobiDB-lite"/>
    </source>
</evidence>